<evidence type="ECO:0000313" key="2">
    <source>
        <dbReference type="Proteomes" id="UP000183995"/>
    </source>
</evidence>
<proteinExistence type="predicted"/>
<dbReference type="EMBL" id="FQXV01000002">
    <property type="protein sequence ID" value="SHH78790.1"/>
    <property type="molecule type" value="Genomic_DNA"/>
</dbReference>
<keyword evidence="2" id="KW-1185">Reference proteome</keyword>
<dbReference type="Pfam" id="PF04025">
    <property type="entry name" value="RemA-like"/>
    <property type="match status" value="1"/>
</dbReference>
<gene>
    <name evidence="1" type="ORF">SAMN02745823_01031</name>
</gene>
<evidence type="ECO:0000313" key="1">
    <source>
        <dbReference type="EMBL" id="SHH78790.1"/>
    </source>
</evidence>
<organism evidence="1 2">
    <name type="scientific">Sporobacter termitidis DSM 10068</name>
    <dbReference type="NCBI Taxonomy" id="1123282"/>
    <lineage>
        <taxon>Bacteria</taxon>
        <taxon>Bacillati</taxon>
        <taxon>Bacillota</taxon>
        <taxon>Clostridia</taxon>
        <taxon>Eubacteriales</taxon>
        <taxon>Oscillospiraceae</taxon>
        <taxon>Sporobacter</taxon>
    </lineage>
</organism>
<dbReference type="STRING" id="1123282.SAMN02745823_01031"/>
<accession>A0A1M5VUD4</accession>
<name>A0A1M5VUD4_9FIRM</name>
<protein>
    <recommendedName>
        <fullName evidence="3">DUF370 domain-containing protein</fullName>
    </recommendedName>
</protein>
<dbReference type="AlphaFoldDB" id="A0A1M5VUD4"/>
<dbReference type="RefSeq" id="WP_073076571.1">
    <property type="nucleotide sequence ID" value="NZ_FQXV01000002.1"/>
</dbReference>
<dbReference type="NCBIfam" id="NF046065">
    <property type="entry name" value="MtxRegRemB"/>
    <property type="match status" value="1"/>
</dbReference>
<dbReference type="Proteomes" id="UP000183995">
    <property type="component" value="Unassembled WGS sequence"/>
</dbReference>
<reference evidence="1 2" key="1">
    <citation type="submission" date="2016-11" db="EMBL/GenBank/DDBJ databases">
        <authorList>
            <person name="Jaros S."/>
            <person name="Januszkiewicz K."/>
            <person name="Wedrychowicz H."/>
        </authorList>
    </citation>
    <scope>NUCLEOTIDE SEQUENCE [LARGE SCALE GENOMIC DNA]</scope>
    <source>
        <strain evidence="1 2">DSM 10068</strain>
    </source>
</reference>
<dbReference type="InterPro" id="IPR007169">
    <property type="entry name" value="RemA-like"/>
</dbReference>
<sequence>MYLHLGQDVVVPIKSVLGIFDLDNTTGSQITRTFLKNAEKAGQIVNISDDLPKSFIVCSDDGQMKIYLSQLASSTLLKRSETMRFE</sequence>
<evidence type="ECO:0008006" key="3">
    <source>
        <dbReference type="Google" id="ProtNLM"/>
    </source>
</evidence>
<dbReference type="OrthoDB" id="9811390at2"/>